<sequence length="150" mass="17418">RGQTRAQAVERVPAQIYHARLVELGDGYSGRVYPVYRETRLSDAKAVAVKAVTIREHEHEYCQWPRLLRGQSVPTEIAMLDRVAGFDGVVRMLDYYKTSDRWLIVMERPRRVYAEQTKGAVSSYILIPCVRVFCVIYVKRLQSIHFLLFV</sequence>
<dbReference type="PANTHER" id="PTHR22984:SF25">
    <property type="entry name" value="PROTEIN KINASE DOMAIN-CONTAINING PROTEIN"/>
    <property type="match status" value="1"/>
</dbReference>
<comment type="catalytic activity">
    <reaction evidence="10">
        <text>L-seryl-[protein] + ATP = O-phospho-L-seryl-[protein] + ADP + H(+)</text>
        <dbReference type="Rhea" id="RHEA:17989"/>
        <dbReference type="Rhea" id="RHEA-COMP:9863"/>
        <dbReference type="Rhea" id="RHEA-COMP:11604"/>
        <dbReference type="ChEBI" id="CHEBI:15378"/>
        <dbReference type="ChEBI" id="CHEBI:29999"/>
        <dbReference type="ChEBI" id="CHEBI:30616"/>
        <dbReference type="ChEBI" id="CHEBI:83421"/>
        <dbReference type="ChEBI" id="CHEBI:456216"/>
        <dbReference type="EC" id="2.7.11.1"/>
    </reaction>
</comment>
<evidence type="ECO:0000256" key="10">
    <source>
        <dbReference type="ARBA" id="ARBA00048679"/>
    </source>
</evidence>
<evidence type="ECO:0000256" key="4">
    <source>
        <dbReference type="ARBA" id="ARBA00022527"/>
    </source>
</evidence>
<comment type="subcellular location">
    <subcellularLocation>
        <location evidence="1">Host cell</location>
    </subcellularLocation>
</comment>
<dbReference type="PANTHER" id="PTHR22984">
    <property type="entry name" value="SERINE/THREONINE-PROTEIN KINASE PIM"/>
    <property type="match status" value="1"/>
</dbReference>
<evidence type="ECO:0000313" key="14">
    <source>
        <dbReference type="Proteomes" id="UP000261600"/>
    </source>
</evidence>
<evidence type="ECO:0000259" key="12">
    <source>
        <dbReference type="PROSITE" id="PS50011"/>
    </source>
</evidence>
<proteinExistence type="inferred from homology"/>
<keyword evidence="6 11" id="KW-0547">Nucleotide-binding</keyword>
<evidence type="ECO:0000313" key="13">
    <source>
        <dbReference type="Ensembl" id="ENSMALP00000019805.1"/>
    </source>
</evidence>
<dbReference type="SUPFAM" id="SSF56112">
    <property type="entry name" value="Protein kinase-like (PK-like)"/>
    <property type="match status" value="1"/>
</dbReference>
<dbReference type="EC" id="2.7.11.1" evidence="3"/>
<keyword evidence="7" id="KW-0418">Kinase</keyword>
<comment type="catalytic activity">
    <reaction evidence="9">
        <text>L-threonyl-[protein] + ATP = O-phospho-L-threonyl-[protein] + ADP + H(+)</text>
        <dbReference type="Rhea" id="RHEA:46608"/>
        <dbReference type="Rhea" id="RHEA-COMP:11060"/>
        <dbReference type="Rhea" id="RHEA-COMP:11605"/>
        <dbReference type="ChEBI" id="CHEBI:15378"/>
        <dbReference type="ChEBI" id="CHEBI:30013"/>
        <dbReference type="ChEBI" id="CHEBI:30616"/>
        <dbReference type="ChEBI" id="CHEBI:61977"/>
        <dbReference type="ChEBI" id="CHEBI:456216"/>
        <dbReference type="EC" id="2.7.11.1"/>
    </reaction>
</comment>
<dbReference type="PROSITE" id="PS50011">
    <property type="entry name" value="PROTEIN_KINASE_DOM"/>
    <property type="match status" value="1"/>
</dbReference>
<evidence type="ECO:0000256" key="3">
    <source>
        <dbReference type="ARBA" id="ARBA00012513"/>
    </source>
</evidence>
<dbReference type="GO" id="GO:0004674">
    <property type="term" value="F:protein serine/threonine kinase activity"/>
    <property type="evidence" value="ECO:0007669"/>
    <property type="project" value="UniProtKB-KW"/>
</dbReference>
<evidence type="ECO:0000256" key="1">
    <source>
        <dbReference type="ARBA" id="ARBA00004340"/>
    </source>
</evidence>
<dbReference type="Proteomes" id="UP000261600">
    <property type="component" value="Unplaced"/>
</dbReference>
<feature type="binding site" evidence="11">
    <location>
        <position position="50"/>
    </location>
    <ligand>
        <name>ATP</name>
        <dbReference type="ChEBI" id="CHEBI:30616"/>
    </ligand>
</feature>
<evidence type="ECO:0000256" key="7">
    <source>
        <dbReference type="ARBA" id="ARBA00022777"/>
    </source>
</evidence>
<dbReference type="GO" id="GO:0005524">
    <property type="term" value="F:ATP binding"/>
    <property type="evidence" value="ECO:0007669"/>
    <property type="project" value="UniProtKB-UniRule"/>
</dbReference>
<keyword evidence="4" id="KW-0723">Serine/threonine-protein kinase</keyword>
<keyword evidence="5" id="KW-0808">Transferase</keyword>
<evidence type="ECO:0000256" key="11">
    <source>
        <dbReference type="PROSITE-ProRule" id="PRU10141"/>
    </source>
</evidence>
<keyword evidence="8 11" id="KW-0067">ATP-binding</keyword>
<dbReference type="PROSITE" id="PS00107">
    <property type="entry name" value="PROTEIN_KINASE_ATP"/>
    <property type="match status" value="1"/>
</dbReference>
<protein>
    <recommendedName>
        <fullName evidence="3">non-specific serine/threonine protein kinase</fullName>
        <ecNumber evidence="3">2.7.11.1</ecNumber>
    </recommendedName>
</protein>
<evidence type="ECO:0000256" key="2">
    <source>
        <dbReference type="ARBA" id="ARBA00005505"/>
    </source>
</evidence>
<dbReference type="InterPro" id="IPR051138">
    <property type="entry name" value="PIM_Ser/Thr_kinase"/>
</dbReference>
<feature type="domain" description="Protein kinase" evidence="12">
    <location>
        <begin position="18"/>
        <end position="150"/>
    </location>
</feature>
<dbReference type="STRING" id="43700.ENSMALP00000019805"/>
<evidence type="ECO:0000256" key="6">
    <source>
        <dbReference type="ARBA" id="ARBA00022741"/>
    </source>
</evidence>
<evidence type="ECO:0000256" key="5">
    <source>
        <dbReference type="ARBA" id="ARBA00022679"/>
    </source>
</evidence>
<dbReference type="GO" id="GO:0043657">
    <property type="term" value="C:host cell"/>
    <property type="evidence" value="ECO:0007669"/>
    <property type="project" value="UniProtKB-SubCell"/>
</dbReference>
<evidence type="ECO:0000256" key="8">
    <source>
        <dbReference type="ARBA" id="ARBA00022840"/>
    </source>
</evidence>
<organism evidence="13 14">
    <name type="scientific">Monopterus albus</name>
    <name type="common">Swamp eel</name>
    <dbReference type="NCBI Taxonomy" id="43700"/>
    <lineage>
        <taxon>Eukaryota</taxon>
        <taxon>Metazoa</taxon>
        <taxon>Chordata</taxon>
        <taxon>Craniata</taxon>
        <taxon>Vertebrata</taxon>
        <taxon>Euteleostomi</taxon>
        <taxon>Actinopterygii</taxon>
        <taxon>Neopterygii</taxon>
        <taxon>Teleostei</taxon>
        <taxon>Neoteleostei</taxon>
        <taxon>Acanthomorphata</taxon>
        <taxon>Anabantaria</taxon>
        <taxon>Synbranchiformes</taxon>
        <taxon>Synbranchidae</taxon>
        <taxon>Monopterus</taxon>
    </lineage>
</organism>
<dbReference type="InterPro" id="IPR011009">
    <property type="entry name" value="Kinase-like_dom_sf"/>
</dbReference>
<dbReference type="Gene3D" id="3.30.200.20">
    <property type="entry name" value="Phosphorylase Kinase, domain 1"/>
    <property type="match status" value="1"/>
</dbReference>
<dbReference type="GO" id="GO:0005737">
    <property type="term" value="C:cytoplasm"/>
    <property type="evidence" value="ECO:0007669"/>
    <property type="project" value="TreeGrafter"/>
</dbReference>
<dbReference type="InterPro" id="IPR000719">
    <property type="entry name" value="Prot_kinase_dom"/>
</dbReference>
<dbReference type="AlphaFoldDB" id="A0A3Q3JT74"/>
<reference evidence="13" key="2">
    <citation type="submission" date="2025-09" db="UniProtKB">
        <authorList>
            <consortium name="Ensembl"/>
        </authorList>
    </citation>
    <scope>IDENTIFICATION</scope>
</reference>
<dbReference type="InterPro" id="IPR017441">
    <property type="entry name" value="Protein_kinase_ATP_BS"/>
</dbReference>
<dbReference type="Ensembl" id="ENSMALT00000020194.1">
    <property type="protein sequence ID" value="ENSMALP00000019805.1"/>
    <property type="gene ID" value="ENSMALG00000013835.1"/>
</dbReference>
<reference evidence="13" key="1">
    <citation type="submission" date="2025-08" db="UniProtKB">
        <authorList>
            <consortium name="Ensembl"/>
        </authorList>
    </citation>
    <scope>IDENTIFICATION</scope>
</reference>
<comment type="similarity">
    <text evidence="2">Belongs to the protein kinase superfamily. CAMK Ser/Thr protein kinase family. PIM subfamily.</text>
</comment>
<evidence type="ECO:0000256" key="9">
    <source>
        <dbReference type="ARBA" id="ARBA00047899"/>
    </source>
</evidence>
<accession>A0A3Q3JT74</accession>
<keyword evidence="14" id="KW-1185">Reference proteome</keyword>
<name>A0A3Q3JT74_MONAL</name>